<evidence type="ECO:0000313" key="4">
    <source>
        <dbReference type="EMBL" id="MPR27309.1"/>
    </source>
</evidence>
<dbReference type="AlphaFoldDB" id="A0A5N7MLI6"/>
<dbReference type="OrthoDB" id="7488837at2"/>
<dbReference type="InterPro" id="IPR005090">
    <property type="entry name" value="RepC_N"/>
</dbReference>
<dbReference type="RefSeq" id="WP_152713470.1">
    <property type="nucleotide sequence ID" value="NZ_VOSJ01000083.1"/>
</dbReference>
<feature type="domain" description="Plasmid replication protein C N-terminal" evidence="2">
    <location>
        <begin position="9"/>
        <end position="175"/>
    </location>
</feature>
<name>A0A5N7MLI6_9HYPH</name>
<organism evidence="4 5">
    <name type="scientific">Microvirga tunisiensis</name>
    <dbReference type="NCBI Taxonomy" id="2108360"/>
    <lineage>
        <taxon>Bacteria</taxon>
        <taxon>Pseudomonadati</taxon>
        <taxon>Pseudomonadota</taxon>
        <taxon>Alphaproteobacteria</taxon>
        <taxon>Hyphomicrobiales</taxon>
        <taxon>Methylobacteriaceae</taxon>
        <taxon>Microvirga</taxon>
    </lineage>
</organism>
<dbReference type="NCBIfam" id="NF040974">
    <property type="entry name" value="RepABC_RepC"/>
    <property type="match status" value="1"/>
</dbReference>
<dbReference type="InterPro" id="IPR047611">
    <property type="entry name" value="RepABC_RepC"/>
</dbReference>
<dbReference type="Gene3D" id="1.10.10.10">
    <property type="entry name" value="Winged helix-like DNA-binding domain superfamily/Winged helix DNA-binding domain"/>
    <property type="match status" value="1"/>
</dbReference>
<dbReference type="Pfam" id="PF03428">
    <property type="entry name" value="RP-C"/>
    <property type="match status" value="1"/>
</dbReference>
<feature type="domain" description="Plasmid replication protein C C-terminal" evidence="3">
    <location>
        <begin position="275"/>
        <end position="378"/>
    </location>
</feature>
<evidence type="ECO:0000259" key="2">
    <source>
        <dbReference type="Pfam" id="PF03428"/>
    </source>
</evidence>
<comment type="caution">
    <text evidence="4">The sequence shown here is derived from an EMBL/GenBank/DDBJ whole genome shotgun (WGS) entry which is preliminary data.</text>
</comment>
<feature type="region of interest" description="Disordered" evidence="1">
    <location>
        <begin position="385"/>
        <end position="415"/>
    </location>
</feature>
<dbReference type="Pfam" id="PF11800">
    <property type="entry name" value="RP-C_C"/>
    <property type="match status" value="1"/>
</dbReference>
<feature type="compositionally biased region" description="Basic and acidic residues" evidence="1">
    <location>
        <begin position="393"/>
        <end position="415"/>
    </location>
</feature>
<protein>
    <submittedName>
        <fullName evidence="4">Replication protein C</fullName>
    </submittedName>
</protein>
<dbReference type="Proteomes" id="UP000403266">
    <property type="component" value="Unassembled WGS sequence"/>
</dbReference>
<evidence type="ECO:0000313" key="5">
    <source>
        <dbReference type="Proteomes" id="UP000403266"/>
    </source>
</evidence>
<sequence length="443" mass="48997">MQLASSGGRRLRHAALAARKFVLESGRTVTRKELSAAARDAEKALRLSAPQRLVLSQLVVCWGEHDIDRLLVWPSNQRLTTATGLSERSIRNAVRALIELQLLLPKDSPNGKRYAVRDKHGNVIDAFGFDVTPLYARRGEWAATTAAQRQAKEFLKRSFDEITICRRATEEALHALVRHHPSVDCADLEKRLAGLKARTPKRSGTTLPAGLADAWSEMRQLAEEAFYQASCDGTTFRHIEAEKESSSETCYNGDQNDAEPAAYDTPPSHLPLPALVVEACPVIDGYTHPIRDTADLVAAGSFLRACLGTHPSAWTEAVEELGAIRAATAVIYVLQRHEDDVRSGRNSIRNPGGYFRSMVRLIKNAEIDLQAELLTLRRHKLAQQDGGALPRRGRCDAYRPDHGPQADHLPRDRAEPGTSHIFMRRHSHRAAGALQFEGRPGSC</sequence>
<reference evidence="4 5" key="1">
    <citation type="journal article" date="2019" name="Syst. Appl. Microbiol.">
        <title>Microvirga tunisiensis sp. nov., a root nodule symbiotic bacterium isolated from Lupinus micranthus and L. luteus grown in Northern Tunisia.</title>
        <authorList>
            <person name="Msaddak A."/>
            <person name="Rejili M."/>
            <person name="Duran D."/>
            <person name="Mars M."/>
            <person name="Palacios J.M."/>
            <person name="Ruiz-Argueso T."/>
            <person name="Rey L."/>
            <person name="Imperial J."/>
        </authorList>
    </citation>
    <scope>NUCLEOTIDE SEQUENCE [LARGE SCALE GENOMIC DNA]</scope>
    <source>
        <strain evidence="4 5">Lmie10</strain>
    </source>
</reference>
<accession>A0A5N7MLI6</accession>
<evidence type="ECO:0000259" key="3">
    <source>
        <dbReference type="Pfam" id="PF11800"/>
    </source>
</evidence>
<evidence type="ECO:0000256" key="1">
    <source>
        <dbReference type="SAM" id="MobiDB-lite"/>
    </source>
</evidence>
<dbReference type="EMBL" id="VOSK01000082">
    <property type="protein sequence ID" value="MPR27309.1"/>
    <property type="molecule type" value="Genomic_DNA"/>
</dbReference>
<gene>
    <name evidence="4" type="ORF">FS320_19405</name>
</gene>
<dbReference type="InterPro" id="IPR021760">
    <property type="entry name" value="RepC_C"/>
</dbReference>
<proteinExistence type="predicted"/>
<dbReference type="InterPro" id="IPR036388">
    <property type="entry name" value="WH-like_DNA-bd_sf"/>
</dbReference>
<keyword evidence="5" id="KW-1185">Reference proteome</keyword>